<reference evidence="5" key="1">
    <citation type="submission" date="2016-11" db="UniProtKB">
        <authorList>
            <consortium name="WormBaseParasite"/>
        </authorList>
    </citation>
    <scope>IDENTIFICATION</scope>
</reference>
<accession>A0A1I7TXJ9</accession>
<protein>
    <submittedName>
        <fullName evidence="5">C3HC-type domain-containing protein</fullName>
    </submittedName>
</protein>
<evidence type="ECO:0000256" key="2">
    <source>
        <dbReference type="ARBA" id="ARBA00023242"/>
    </source>
</evidence>
<dbReference type="Proteomes" id="UP000095282">
    <property type="component" value="Unplaced"/>
</dbReference>
<comment type="subcellular location">
    <subcellularLocation>
        <location evidence="1">Nucleus</location>
    </subcellularLocation>
</comment>
<proteinExistence type="predicted"/>
<evidence type="ECO:0000313" key="5">
    <source>
        <dbReference type="WBParaSite" id="Csp11.Scaffold629.g12800.t1"/>
    </source>
</evidence>
<evidence type="ECO:0000259" key="3">
    <source>
        <dbReference type="Pfam" id="PF07967"/>
    </source>
</evidence>
<dbReference type="AlphaFoldDB" id="A0A1I7TXJ9"/>
<evidence type="ECO:0000256" key="1">
    <source>
        <dbReference type="ARBA" id="ARBA00004123"/>
    </source>
</evidence>
<dbReference type="PANTHER" id="PTHR15835">
    <property type="entry name" value="NUCLEAR-INTERACTING PARTNER OF ALK"/>
    <property type="match status" value="1"/>
</dbReference>
<dbReference type="PANTHER" id="PTHR15835:SF6">
    <property type="entry name" value="ZINC FINGER C3HC-TYPE PROTEIN 1"/>
    <property type="match status" value="1"/>
</dbReference>
<dbReference type="GO" id="GO:0005634">
    <property type="term" value="C:nucleus"/>
    <property type="evidence" value="ECO:0007669"/>
    <property type="project" value="UniProtKB-SubCell"/>
</dbReference>
<organism evidence="4 5">
    <name type="scientific">Caenorhabditis tropicalis</name>
    <dbReference type="NCBI Taxonomy" id="1561998"/>
    <lineage>
        <taxon>Eukaryota</taxon>
        <taxon>Metazoa</taxon>
        <taxon>Ecdysozoa</taxon>
        <taxon>Nematoda</taxon>
        <taxon>Chromadorea</taxon>
        <taxon>Rhabditida</taxon>
        <taxon>Rhabditina</taxon>
        <taxon>Rhabditomorpha</taxon>
        <taxon>Rhabditoidea</taxon>
        <taxon>Rhabditidae</taxon>
        <taxon>Peloderinae</taxon>
        <taxon>Caenorhabditis</taxon>
    </lineage>
</organism>
<feature type="domain" description="C3HC-type" evidence="3">
    <location>
        <begin position="47"/>
        <end position="174"/>
    </location>
</feature>
<dbReference type="Pfam" id="PF07967">
    <property type="entry name" value="zf-C3HC"/>
    <property type="match status" value="1"/>
</dbReference>
<dbReference type="STRING" id="1561998.A0A1I7TXJ9"/>
<dbReference type="InterPro" id="IPR012935">
    <property type="entry name" value="NuBaID_N"/>
</dbReference>
<keyword evidence="2" id="KW-0539">Nucleus</keyword>
<keyword evidence="4" id="KW-1185">Reference proteome</keyword>
<dbReference type="SUPFAM" id="SSF57924">
    <property type="entry name" value="Inhibitor of apoptosis (IAP) repeat"/>
    <property type="match status" value="1"/>
</dbReference>
<evidence type="ECO:0000313" key="4">
    <source>
        <dbReference type="Proteomes" id="UP000095282"/>
    </source>
</evidence>
<dbReference type="eggNOG" id="KOG4765">
    <property type="taxonomic scope" value="Eukaryota"/>
</dbReference>
<name>A0A1I7TXJ9_9PELO</name>
<sequence length="297" mass="33756">MEIDATNSRHTIVLKRKANDTINDILNMPSSTSPQKRSKKCPLQKLRDVEAYKKIIKTYKAPTWYGCAVSPRDLADYGWSCVKKDLVQCMECEQFLCTALPNICKVSFNVYNSSLQEIHQKMSTAHRTTCKHRTGAPSFRINEPTSKEVMDGIQGRLADAKLINDDDLRADIPSDVNLPKFNTVPEHLVYVAALGWHVTKPNRGSLLLRCDYCARELAIRSRSGNKFDPIHNHERWCPQIDCDDHGEPSWQSDINIVLNTKNRVSHRYAGSSIYKEVCAARRMLDSSLSTIITPNYI</sequence>
<dbReference type="WBParaSite" id="Csp11.Scaffold629.g12800.t1">
    <property type="protein sequence ID" value="Csp11.Scaffold629.g12800.t1"/>
    <property type="gene ID" value="Csp11.Scaffold629.g12800"/>
</dbReference>
<dbReference type="GO" id="GO:0008270">
    <property type="term" value="F:zinc ion binding"/>
    <property type="evidence" value="ECO:0007669"/>
    <property type="project" value="InterPro"/>
</dbReference>